<keyword evidence="2" id="KW-1133">Transmembrane helix</keyword>
<keyword evidence="2" id="KW-0472">Membrane</keyword>
<evidence type="ECO:0000313" key="3">
    <source>
        <dbReference type="EMBL" id="MBB3040167.1"/>
    </source>
</evidence>
<dbReference type="Proteomes" id="UP000567922">
    <property type="component" value="Unassembled WGS sequence"/>
</dbReference>
<feature type="transmembrane region" description="Helical" evidence="2">
    <location>
        <begin position="58"/>
        <end position="77"/>
    </location>
</feature>
<keyword evidence="4" id="KW-1185">Reference proteome</keyword>
<feature type="region of interest" description="Disordered" evidence="1">
    <location>
        <begin position="1"/>
        <end position="24"/>
    </location>
</feature>
<proteinExistence type="predicted"/>
<dbReference type="AlphaFoldDB" id="A0A839RV27"/>
<sequence length="299" mass="34284">MKQSGIQDPPQATEDTAENTDTSATITNTRLLQTRIKSLQGRVRGLIAEHQIPKPLDWLFLAASLTIVARTLLIPVPEIIPLGSAIGEIVFTVAIGYVVSYIFHWIVVRAPENRRRRAILGSVGILLGRYARSPRDFVRDLSKREGSQPEIPDEPDLDYLKRILSEIDVNHVSPHVVGYQQQLIPIAWRQKMLMRISEFEHSFERLEPLLPQLDNEMLALTLKLDQTIRIYPWRSVLEHGYIGVPTAFADEIYKLWITGEDLYRRYEEAVGPLVTAAMRNRLRHQHRPDSDISIRFVIL</sequence>
<keyword evidence="2" id="KW-0812">Transmembrane</keyword>
<evidence type="ECO:0000256" key="2">
    <source>
        <dbReference type="SAM" id="Phobius"/>
    </source>
</evidence>
<evidence type="ECO:0000256" key="1">
    <source>
        <dbReference type="SAM" id="MobiDB-lite"/>
    </source>
</evidence>
<organism evidence="3 4">
    <name type="scientific">Hoyosella altamirensis</name>
    <dbReference type="NCBI Taxonomy" id="616997"/>
    <lineage>
        <taxon>Bacteria</taxon>
        <taxon>Bacillati</taxon>
        <taxon>Actinomycetota</taxon>
        <taxon>Actinomycetes</taxon>
        <taxon>Mycobacteriales</taxon>
        <taxon>Hoyosellaceae</taxon>
        <taxon>Hoyosella</taxon>
    </lineage>
</organism>
<dbReference type="EMBL" id="JACHWS010000009">
    <property type="protein sequence ID" value="MBB3040167.1"/>
    <property type="molecule type" value="Genomic_DNA"/>
</dbReference>
<gene>
    <name evidence="3" type="ORF">FHU29_004662</name>
</gene>
<protein>
    <submittedName>
        <fullName evidence="3">Uncharacterized protein</fullName>
    </submittedName>
</protein>
<dbReference type="OrthoDB" id="8264082at2"/>
<comment type="caution">
    <text evidence="3">The sequence shown here is derived from an EMBL/GenBank/DDBJ whole genome shotgun (WGS) entry which is preliminary data.</text>
</comment>
<name>A0A839RV27_9ACTN</name>
<reference evidence="3 4" key="1">
    <citation type="submission" date="2020-08" db="EMBL/GenBank/DDBJ databases">
        <title>Sequencing the genomes of 1000 actinobacteria strains.</title>
        <authorList>
            <person name="Klenk H.-P."/>
        </authorList>
    </citation>
    <scope>NUCLEOTIDE SEQUENCE [LARGE SCALE GENOMIC DNA]</scope>
    <source>
        <strain evidence="3 4">DSM 45258</strain>
    </source>
</reference>
<dbReference type="RefSeq" id="WP_064442278.1">
    <property type="nucleotide sequence ID" value="NZ_BDDI01000022.1"/>
</dbReference>
<accession>A0A839RV27</accession>
<evidence type="ECO:0000313" key="4">
    <source>
        <dbReference type="Proteomes" id="UP000567922"/>
    </source>
</evidence>
<feature type="transmembrane region" description="Helical" evidence="2">
    <location>
        <begin position="89"/>
        <end position="108"/>
    </location>
</feature>